<dbReference type="EMBL" id="JACHBW010000022">
    <property type="protein sequence ID" value="MBB6106058.1"/>
    <property type="molecule type" value="Genomic_DNA"/>
</dbReference>
<dbReference type="InterPro" id="IPR018688">
    <property type="entry name" value="PpoB2-like"/>
</dbReference>
<evidence type="ECO:0000313" key="3">
    <source>
        <dbReference type="Proteomes" id="UP000571554"/>
    </source>
</evidence>
<dbReference type="Pfam" id="PF09948">
    <property type="entry name" value="PpoB2"/>
    <property type="match status" value="1"/>
</dbReference>
<reference evidence="2 3" key="1">
    <citation type="submission" date="2020-08" db="EMBL/GenBank/DDBJ databases">
        <title>Above-ground endophytic microbial communities from plants in different locations in the United States.</title>
        <authorList>
            <person name="Frank C."/>
        </authorList>
    </citation>
    <scope>NUCLEOTIDE SEQUENCE [LARGE SCALE GENOMIC DNA]</scope>
    <source>
        <strain evidence="2 3">WP4_2_2</strain>
    </source>
</reference>
<protein>
    <submittedName>
        <fullName evidence="2">Putative metal-binding membrane protein</fullName>
    </submittedName>
</protein>
<proteinExistence type="predicted"/>
<sequence>MFPVAPRRAVFAVVAVFAALLFAGSATMTALRFMSMTAMSGTPMPGGWSLSAAWLPLCGGTWLRTAMSFVSMWASMMPAMMLPALAPVLWRERRTLANCSGWLIIFNAIGYFMVWLLAGIAIFPLGAAIASLDMRVPSIAHAAPIAAGLVVMAAGVLQCTSWKAGRLQSCHSILQCHDAASAVRIGIRLALHCASCCGNWMAVLLATGVMDREGTLIVSAAIAIERVAASRGALVRLVGVASMAAGGLLIVHAILKFARSH</sequence>
<dbReference type="AlphaFoldDB" id="A0A7W9U2Z3"/>
<feature type="transmembrane region" description="Helical" evidence="1">
    <location>
        <begin position="234"/>
        <end position="255"/>
    </location>
</feature>
<dbReference type="Proteomes" id="UP000571554">
    <property type="component" value="Unassembled WGS sequence"/>
</dbReference>
<feature type="transmembrane region" description="Helical" evidence="1">
    <location>
        <begin position="102"/>
        <end position="127"/>
    </location>
</feature>
<keyword evidence="1" id="KW-1133">Transmembrane helix</keyword>
<accession>A0A7W9U2Z3</accession>
<dbReference type="RefSeq" id="WP_183730593.1">
    <property type="nucleotide sequence ID" value="NZ_JACHBW010000022.1"/>
</dbReference>
<comment type="caution">
    <text evidence="2">The sequence shown here is derived from an EMBL/GenBank/DDBJ whole genome shotgun (WGS) entry which is preliminary data.</text>
</comment>
<evidence type="ECO:0000313" key="2">
    <source>
        <dbReference type="EMBL" id="MBB6106058.1"/>
    </source>
</evidence>
<keyword evidence="3" id="KW-1185">Reference proteome</keyword>
<feature type="transmembrane region" description="Helical" evidence="1">
    <location>
        <begin position="139"/>
        <end position="157"/>
    </location>
</feature>
<evidence type="ECO:0000256" key="1">
    <source>
        <dbReference type="SAM" id="Phobius"/>
    </source>
</evidence>
<organism evidence="2 3">
    <name type="scientific">Paraburkholderia bannensis</name>
    <dbReference type="NCBI Taxonomy" id="765414"/>
    <lineage>
        <taxon>Bacteria</taxon>
        <taxon>Pseudomonadati</taxon>
        <taxon>Pseudomonadota</taxon>
        <taxon>Betaproteobacteria</taxon>
        <taxon>Burkholderiales</taxon>
        <taxon>Burkholderiaceae</taxon>
        <taxon>Paraburkholderia</taxon>
    </lineage>
</organism>
<keyword evidence="1" id="KW-0812">Transmembrane</keyword>
<keyword evidence="1" id="KW-0472">Membrane</keyword>
<gene>
    <name evidence="2" type="ORF">F4827_005928</name>
</gene>
<feature type="transmembrane region" description="Helical" evidence="1">
    <location>
        <begin position="70"/>
        <end position="90"/>
    </location>
</feature>
<name>A0A7W9U2Z3_9BURK</name>